<dbReference type="InterPro" id="IPR013216">
    <property type="entry name" value="Methyltransf_11"/>
</dbReference>
<evidence type="ECO:0000259" key="1">
    <source>
        <dbReference type="Pfam" id="PF08241"/>
    </source>
</evidence>
<reference evidence="3" key="1">
    <citation type="submission" date="2016-10" db="EMBL/GenBank/DDBJ databases">
        <authorList>
            <person name="Varghese N."/>
            <person name="Submissions S."/>
        </authorList>
    </citation>
    <scope>NUCLEOTIDE SEQUENCE [LARGE SCALE GENOMIC DNA]</scope>
    <source>
        <strain evidence="3">DSM 22329</strain>
    </source>
</reference>
<organism evidence="2 3">
    <name type="scientific">Pedococcus dokdonensis</name>
    <dbReference type="NCBI Taxonomy" id="443156"/>
    <lineage>
        <taxon>Bacteria</taxon>
        <taxon>Bacillati</taxon>
        <taxon>Actinomycetota</taxon>
        <taxon>Actinomycetes</taxon>
        <taxon>Micrococcales</taxon>
        <taxon>Intrasporangiaceae</taxon>
        <taxon>Pedococcus</taxon>
    </lineage>
</organism>
<evidence type="ECO:0000313" key="2">
    <source>
        <dbReference type="EMBL" id="SDO93180.1"/>
    </source>
</evidence>
<keyword evidence="2" id="KW-0830">Ubiquinone</keyword>
<dbReference type="InterPro" id="IPR050508">
    <property type="entry name" value="Methyltransf_Superfamily"/>
</dbReference>
<dbReference type="EMBL" id="LT629711">
    <property type="protein sequence ID" value="SDO93180.1"/>
    <property type="molecule type" value="Genomic_DNA"/>
</dbReference>
<dbReference type="Proteomes" id="UP000199077">
    <property type="component" value="Chromosome I"/>
</dbReference>
<keyword evidence="2" id="KW-0808">Transferase</keyword>
<dbReference type="SUPFAM" id="SSF53335">
    <property type="entry name" value="S-adenosyl-L-methionine-dependent methyltransferases"/>
    <property type="match status" value="1"/>
</dbReference>
<dbReference type="Pfam" id="PF08241">
    <property type="entry name" value="Methyltransf_11"/>
    <property type="match status" value="1"/>
</dbReference>
<evidence type="ECO:0000313" key="3">
    <source>
        <dbReference type="Proteomes" id="UP000199077"/>
    </source>
</evidence>
<dbReference type="GO" id="GO:0008757">
    <property type="term" value="F:S-adenosylmethionine-dependent methyltransferase activity"/>
    <property type="evidence" value="ECO:0007669"/>
    <property type="project" value="InterPro"/>
</dbReference>
<dbReference type="OrthoDB" id="9795634at2"/>
<dbReference type="PANTHER" id="PTHR42912">
    <property type="entry name" value="METHYLTRANSFERASE"/>
    <property type="match status" value="1"/>
</dbReference>
<dbReference type="STRING" id="443156.SAMN04489867_0968"/>
<accession>A0A1H0NLF9</accession>
<dbReference type="CDD" id="cd02440">
    <property type="entry name" value="AdoMet_MTases"/>
    <property type="match status" value="1"/>
</dbReference>
<keyword evidence="3" id="KW-1185">Reference proteome</keyword>
<protein>
    <submittedName>
        <fullName evidence="2">Ubiquinone/menaquinone biosynthesis C-methylase UbiE</fullName>
    </submittedName>
</protein>
<dbReference type="AlphaFoldDB" id="A0A1H0NLF9"/>
<dbReference type="GO" id="GO:0032259">
    <property type="term" value="P:methylation"/>
    <property type="evidence" value="ECO:0007669"/>
    <property type="project" value="UniProtKB-KW"/>
</dbReference>
<dbReference type="Gene3D" id="3.40.50.150">
    <property type="entry name" value="Vaccinia Virus protein VP39"/>
    <property type="match status" value="1"/>
</dbReference>
<feature type="domain" description="Methyltransferase type 11" evidence="1">
    <location>
        <begin position="38"/>
        <end position="130"/>
    </location>
</feature>
<dbReference type="InterPro" id="IPR029063">
    <property type="entry name" value="SAM-dependent_MTases_sf"/>
</dbReference>
<name>A0A1H0NLF9_9MICO</name>
<sequence length="253" mass="25843">MGFEVTAAAYGSFMGRFSEPLAPAFADAAGVSAGQRVLDVGAGPGALTAVLVAVVGADHVAAIDPSQSFVAALHERLPDVDARAGAAESLPWADDSFDAALAQLVVHFMRDAVAGLREMSRVTRPGGTVAACVWDHAGGGGPLSLFWDAVHELDPLAGGERGLAGAHEGHLVQLFEEAGLVDVTPGVLSVEVPFTGVDDWWEPFTYGVGPAGAYVADLDEAGQAALKAECARRLPDGPFTLTASAWLATGAAP</sequence>
<keyword evidence="2" id="KW-0489">Methyltransferase</keyword>
<proteinExistence type="predicted"/>
<dbReference type="RefSeq" id="WP_091782230.1">
    <property type="nucleotide sequence ID" value="NZ_LT629711.1"/>
</dbReference>
<gene>
    <name evidence="2" type="ORF">SAMN04489867_0968</name>
</gene>